<protein>
    <recommendedName>
        <fullName evidence="3">Phosphodiesterase</fullName>
    </recommendedName>
</protein>
<evidence type="ECO:0000313" key="1">
    <source>
        <dbReference type="EMBL" id="GIJ27536.1"/>
    </source>
</evidence>
<comment type="caution">
    <text evidence="1">The sequence shown here is derived from an EMBL/GenBank/DDBJ whole genome shotgun (WGS) entry which is preliminary data.</text>
</comment>
<gene>
    <name evidence="1" type="ORF">Vqi01_26980</name>
</gene>
<dbReference type="InterPro" id="IPR020835">
    <property type="entry name" value="Catalase_sf"/>
</dbReference>
<evidence type="ECO:0008006" key="3">
    <source>
        <dbReference type="Google" id="ProtNLM"/>
    </source>
</evidence>
<sequence>MLARLRRGRLLHPAGRSFSGEVFVWGVPAPTGVRLLDEPGRYPATVRLSKGVPTPAGWPDVLGLAVRLHRPSGRPFDLLVSSSAAAPLLRHLPLPRRRFAGTYSSIMSYRSARQRLWFAALADPESPDLGCDLTELTASARADAPRLLLAVASALGPWQLFGQVTLGDQLGAREDTALAYDPVGNAPEDLCLAGPLRWLREYSYRGSRRARKASAQSGGSTGVTV</sequence>
<dbReference type="SUPFAM" id="SSF56634">
    <property type="entry name" value="Heme-dependent catalase-like"/>
    <property type="match status" value="1"/>
</dbReference>
<dbReference type="Proteomes" id="UP000653076">
    <property type="component" value="Unassembled WGS sequence"/>
</dbReference>
<accession>A0ABQ4JBI2</accession>
<evidence type="ECO:0000313" key="2">
    <source>
        <dbReference type="Proteomes" id="UP000653076"/>
    </source>
</evidence>
<dbReference type="EMBL" id="BOPC01000034">
    <property type="protein sequence ID" value="GIJ27536.1"/>
    <property type="molecule type" value="Genomic_DNA"/>
</dbReference>
<proteinExistence type="predicted"/>
<name>A0ABQ4JBI2_9ACTN</name>
<reference evidence="1 2" key="1">
    <citation type="submission" date="2021-01" db="EMBL/GenBank/DDBJ databases">
        <title>Whole genome shotgun sequence of Verrucosispora qiuiae NBRC 106684.</title>
        <authorList>
            <person name="Komaki H."/>
            <person name="Tamura T."/>
        </authorList>
    </citation>
    <scope>NUCLEOTIDE SEQUENCE [LARGE SCALE GENOMIC DNA]</scope>
    <source>
        <strain evidence="1 2">NBRC 106684</strain>
    </source>
</reference>
<keyword evidence="2" id="KW-1185">Reference proteome</keyword>
<organism evidence="1 2">
    <name type="scientific">Micromonospora qiuiae</name>
    <dbReference type="NCBI Taxonomy" id="502268"/>
    <lineage>
        <taxon>Bacteria</taxon>
        <taxon>Bacillati</taxon>
        <taxon>Actinomycetota</taxon>
        <taxon>Actinomycetes</taxon>
        <taxon>Micromonosporales</taxon>
        <taxon>Micromonosporaceae</taxon>
        <taxon>Micromonospora</taxon>
    </lineage>
</organism>